<dbReference type="EMBL" id="QFPX01000001">
    <property type="protein sequence ID" value="PZQ57384.1"/>
    <property type="molecule type" value="Genomic_DNA"/>
</dbReference>
<evidence type="ECO:0000313" key="3">
    <source>
        <dbReference type="Proteomes" id="UP000249082"/>
    </source>
</evidence>
<accession>A0A2W5NWQ2</accession>
<sequence length="293" mass="30629">MNALLGGLLAAAALVPIPDQALAASSQTGTASADSGITTDRARRFVAQLTIPGANDEPFARFAYPVCVGSAGLPPEAGEVVAERITAIAASSGLPIAESGCAPNLMVVFVEDGRAAVRALSRAGSGALVGQSRADIGRILDRSGPVRAWLQTQVRSRDGDRPSYSPTGLTTLTAQASTRLSASIRREIVSSVVLIAREAIADRDLRQVADYAAMRGLTGARLDESPAMEPTILTLFTPHGDAAAPAGLTAEDRAFLSAFHIVRDDMAETLQRPRIVDRMARVSLAVFEETQAP</sequence>
<name>A0A2W5NWQ2_9SPHN</name>
<protein>
    <recommendedName>
        <fullName evidence="4">DUF2927 domain-containing protein</fullName>
    </recommendedName>
</protein>
<feature type="chain" id="PRO_5016124864" description="DUF2927 domain-containing protein" evidence="1">
    <location>
        <begin position="24"/>
        <end position="293"/>
    </location>
</feature>
<proteinExistence type="predicted"/>
<gene>
    <name evidence="2" type="ORF">DI555_00060</name>
</gene>
<reference evidence="2 3" key="1">
    <citation type="submission" date="2017-08" db="EMBL/GenBank/DDBJ databases">
        <title>Infants hospitalized years apart are colonized by the same room-sourced microbial strains.</title>
        <authorList>
            <person name="Brooks B."/>
            <person name="Olm M.R."/>
            <person name="Firek B.A."/>
            <person name="Baker R."/>
            <person name="Thomas B.C."/>
            <person name="Morowitz M.J."/>
            <person name="Banfield J.F."/>
        </authorList>
    </citation>
    <scope>NUCLEOTIDE SEQUENCE [LARGE SCALE GENOMIC DNA]</scope>
    <source>
        <strain evidence="2">S2_005_002_R2_33</strain>
    </source>
</reference>
<feature type="signal peptide" evidence="1">
    <location>
        <begin position="1"/>
        <end position="23"/>
    </location>
</feature>
<evidence type="ECO:0008006" key="4">
    <source>
        <dbReference type="Google" id="ProtNLM"/>
    </source>
</evidence>
<comment type="caution">
    <text evidence="2">The sequence shown here is derived from an EMBL/GenBank/DDBJ whole genome shotgun (WGS) entry which is preliminary data.</text>
</comment>
<keyword evidence="1" id="KW-0732">Signal</keyword>
<evidence type="ECO:0000256" key="1">
    <source>
        <dbReference type="SAM" id="SignalP"/>
    </source>
</evidence>
<dbReference type="Proteomes" id="UP000249082">
    <property type="component" value="Unassembled WGS sequence"/>
</dbReference>
<evidence type="ECO:0000313" key="2">
    <source>
        <dbReference type="EMBL" id="PZQ57384.1"/>
    </source>
</evidence>
<organism evidence="2 3">
    <name type="scientific">Novosphingobium pentaromativorans</name>
    <dbReference type="NCBI Taxonomy" id="205844"/>
    <lineage>
        <taxon>Bacteria</taxon>
        <taxon>Pseudomonadati</taxon>
        <taxon>Pseudomonadota</taxon>
        <taxon>Alphaproteobacteria</taxon>
        <taxon>Sphingomonadales</taxon>
        <taxon>Sphingomonadaceae</taxon>
        <taxon>Novosphingobium</taxon>
    </lineage>
</organism>
<dbReference type="AlphaFoldDB" id="A0A2W5NWQ2"/>